<evidence type="ECO:0000259" key="5">
    <source>
        <dbReference type="Pfam" id="PF01702"/>
    </source>
</evidence>
<feature type="active site" description="Proton acceptor" evidence="4">
    <location>
        <position position="90"/>
    </location>
</feature>
<feature type="binding site" evidence="4">
    <location>
        <position position="193"/>
    </location>
    <ligand>
        <name>substrate</name>
    </ligand>
</feature>
<dbReference type="EC" id="2.4.2.29" evidence="4"/>
<organism evidence="6 7">
    <name type="scientific">Candidatus Doudnabacteria bacterium RIFCSPLOWO2_01_FULL_44_21</name>
    <dbReference type="NCBI Taxonomy" id="1817841"/>
    <lineage>
        <taxon>Bacteria</taxon>
        <taxon>Candidatus Doudnaibacteriota</taxon>
    </lineage>
</organism>
<dbReference type="InterPro" id="IPR002616">
    <property type="entry name" value="tRNA_ribo_trans-like"/>
</dbReference>
<dbReference type="GO" id="GO:0008616">
    <property type="term" value="P:tRNA queuosine(34) biosynthetic process"/>
    <property type="evidence" value="ECO:0007669"/>
    <property type="project" value="UniProtKB-UniRule"/>
</dbReference>
<dbReference type="AlphaFoldDB" id="A0A1F5PYB7"/>
<comment type="subunit">
    <text evidence="4">Homodimer. Within each dimer, one monomer is responsible for RNA recognition and catalysis, while the other monomer binds to the replacement base PreQ1.</text>
</comment>
<dbReference type="Gene3D" id="3.20.20.105">
    <property type="entry name" value="Queuine tRNA-ribosyltransferase-like"/>
    <property type="match status" value="1"/>
</dbReference>
<dbReference type="SUPFAM" id="SSF51713">
    <property type="entry name" value="tRNA-guanine transglycosylase"/>
    <property type="match status" value="1"/>
</dbReference>
<name>A0A1F5PYB7_9BACT</name>
<gene>
    <name evidence="4" type="primary">tgt</name>
    <name evidence="6" type="ORF">A3B10_03545</name>
</gene>
<dbReference type="PANTHER" id="PTHR46499:SF1">
    <property type="entry name" value="QUEUINE TRNA-RIBOSYLTRANSFERASE"/>
    <property type="match status" value="1"/>
</dbReference>
<feature type="binding site" evidence="4">
    <location>
        <position position="322"/>
    </location>
    <ligand>
        <name>Zn(2+)</name>
        <dbReference type="ChEBI" id="CHEBI:29105"/>
    </ligand>
</feature>
<dbReference type="InterPro" id="IPR050076">
    <property type="entry name" value="ArchSynthase1/Queuine_TRR"/>
</dbReference>
<feature type="binding site" evidence="4">
    <location>
        <position position="220"/>
    </location>
    <ligand>
        <name>substrate</name>
    </ligand>
</feature>
<reference evidence="6 7" key="1">
    <citation type="journal article" date="2016" name="Nat. Commun.">
        <title>Thousands of microbial genomes shed light on interconnected biogeochemical processes in an aquifer system.</title>
        <authorList>
            <person name="Anantharaman K."/>
            <person name="Brown C.T."/>
            <person name="Hug L.A."/>
            <person name="Sharon I."/>
            <person name="Castelle C.J."/>
            <person name="Probst A.J."/>
            <person name="Thomas B.C."/>
            <person name="Singh A."/>
            <person name="Wilkins M.J."/>
            <person name="Karaoz U."/>
            <person name="Brodie E.L."/>
            <person name="Williams K.H."/>
            <person name="Hubbard S.S."/>
            <person name="Banfield J.F."/>
        </authorList>
    </citation>
    <scope>NUCLEOTIDE SEQUENCE [LARGE SCALE GENOMIC DNA]</scope>
</reference>
<dbReference type="Pfam" id="PF01702">
    <property type="entry name" value="TGT"/>
    <property type="match status" value="1"/>
</dbReference>
<dbReference type="STRING" id="1817841.A3B10_03545"/>
<dbReference type="HAMAP" id="MF_00168">
    <property type="entry name" value="Q_tRNA_Tgt"/>
    <property type="match status" value="1"/>
</dbReference>
<feature type="domain" description="tRNA-guanine(15) transglycosylase-like" evidence="5">
    <location>
        <begin position="11"/>
        <end position="376"/>
    </location>
</feature>
<dbReference type="InterPro" id="IPR004803">
    <property type="entry name" value="TGT"/>
</dbReference>
<comment type="function">
    <text evidence="4">Catalyzes the base-exchange of a guanine (G) residue with the queuine precursor 7-aminomethyl-7-deazaguanine (PreQ1) at position 34 (anticodon wobble position) in tRNAs with GU(N) anticodons (tRNA-Asp, -Asn, -His and -Tyr). Catalysis occurs through a double-displacement mechanism. The nucleophile active site attacks the C1' of nucleotide 34 to detach the guanine base from the RNA, forming a covalent enzyme-RNA intermediate. The proton acceptor active site deprotonates the incoming PreQ1, allowing a nucleophilic attack on the C1' of the ribose to form the product. After dissociation, two additional enzymatic reactions on the tRNA convert PreQ1 to queuine (Q), resulting in the hypermodified nucleoside queuosine (7-(((4,5-cis-dihydroxy-2-cyclopenten-1-yl)amino)methyl)-7-deazaguanosine).</text>
</comment>
<sequence length="380" mass="42556">MFTITKKDQKTKARIGVLQTAHGNVHTPVFLPIGTKGAIKSIAAEELRFWGAEMILANTYHLWQRPGDALIAKAGGLHKFMNWKGGIFTDSGGFQAFSLAKLTKVSDQGVSFMSEIDGNTHFLTPELSVQIQLNLGSDIALVLDEFGEAEADKKSVAIMVLRTRAWAKRARLMHEKLIANSINPNQQLWGIVQGGVFRDLRHQSAEAIKEIGFLGYCIGGVANGGESEELMYQAVKFSNPHLEEDKPKHLLGVGLPEQIVKAVSLGCDSFDCVIPTREGRHGKFFVNLKPQDGEGYYTLNITAEKYKEDFEPIDNTCDCYGCQNYTKSYIRHLFMSEEPLGIRLATMHNLKFYLNLTQRIRDSIETGKFQEFSKKYQLVL</sequence>
<comment type="pathway">
    <text evidence="4">tRNA modification; tRNA-queuosine biosynthesis.</text>
</comment>
<dbReference type="PANTHER" id="PTHR46499">
    <property type="entry name" value="QUEUINE TRNA-RIBOSYLTRANSFERASE"/>
    <property type="match status" value="1"/>
</dbReference>
<evidence type="ECO:0000256" key="2">
    <source>
        <dbReference type="ARBA" id="ARBA00022679"/>
    </source>
</evidence>
<feature type="region of interest" description="RNA binding" evidence="4">
    <location>
        <begin position="252"/>
        <end position="258"/>
    </location>
</feature>
<feature type="binding site" evidence="4">
    <location>
        <position position="317"/>
    </location>
    <ligand>
        <name>Zn(2+)</name>
        <dbReference type="ChEBI" id="CHEBI:29105"/>
    </ligand>
</feature>
<keyword evidence="4" id="KW-0479">Metal-binding</keyword>
<keyword evidence="2 4" id="KW-0808">Transferase</keyword>
<keyword evidence="1 4" id="KW-0328">Glycosyltransferase</keyword>
<feature type="binding site" evidence="4">
    <location>
        <position position="319"/>
    </location>
    <ligand>
        <name>Zn(2+)</name>
        <dbReference type="ChEBI" id="CHEBI:29105"/>
    </ligand>
</feature>
<proteinExistence type="inferred from homology"/>
<evidence type="ECO:0000313" key="7">
    <source>
        <dbReference type="Proteomes" id="UP000177281"/>
    </source>
</evidence>
<dbReference type="EMBL" id="MFFB01000007">
    <property type="protein sequence ID" value="OGE94837.1"/>
    <property type="molecule type" value="Genomic_DNA"/>
</dbReference>
<protein>
    <recommendedName>
        <fullName evidence="4">Queuine tRNA-ribosyltransferase</fullName>
        <ecNumber evidence="4">2.4.2.29</ecNumber>
    </recommendedName>
    <alternativeName>
        <fullName evidence="4">Guanine insertion enzyme</fullName>
    </alternativeName>
    <alternativeName>
        <fullName evidence="4">tRNA-guanine transglycosylase</fullName>
    </alternativeName>
</protein>
<comment type="similarity">
    <text evidence="4">Belongs to the queuine tRNA-ribosyltransferase family.</text>
</comment>
<feature type="binding site" evidence="4">
    <location>
        <begin position="90"/>
        <end position="94"/>
    </location>
    <ligand>
        <name>substrate</name>
    </ligand>
</feature>
<feature type="active site" description="Nucleophile" evidence="4">
    <location>
        <position position="271"/>
    </location>
</feature>
<dbReference type="NCBIfam" id="TIGR00430">
    <property type="entry name" value="Q_tRNA_tgt"/>
    <property type="match status" value="1"/>
</dbReference>
<comment type="catalytic activity">
    <reaction evidence="4">
        <text>7-aminomethyl-7-carbaguanine + guanosine(34) in tRNA = 7-aminomethyl-7-carbaguanosine(34) in tRNA + guanine</text>
        <dbReference type="Rhea" id="RHEA:24104"/>
        <dbReference type="Rhea" id="RHEA-COMP:10341"/>
        <dbReference type="Rhea" id="RHEA-COMP:10342"/>
        <dbReference type="ChEBI" id="CHEBI:16235"/>
        <dbReference type="ChEBI" id="CHEBI:58703"/>
        <dbReference type="ChEBI" id="CHEBI:74269"/>
        <dbReference type="ChEBI" id="CHEBI:82833"/>
        <dbReference type="EC" id="2.4.2.29"/>
    </reaction>
</comment>
<dbReference type="GO" id="GO:0005737">
    <property type="term" value="C:cytoplasm"/>
    <property type="evidence" value="ECO:0007669"/>
    <property type="project" value="TreeGrafter"/>
</dbReference>
<comment type="cofactor">
    <cofactor evidence="4">
        <name>Zn(2+)</name>
        <dbReference type="ChEBI" id="CHEBI:29105"/>
    </cofactor>
    <text evidence="4">Binds 1 zinc ion per subunit.</text>
</comment>
<feature type="binding site" evidence="4">
    <location>
        <position position="144"/>
    </location>
    <ligand>
        <name>substrate</name>
    </ligand>
</feature>
<evidence type="ECO:0000256" key="3">
    <source>
        <dbReference type="ARBA" id="ARBA00022694"/>
    </source>
</evidence>
<dbReference type="InterPro" id="IPR036511">
    <property type="entry name" value="TGT-like_sf"/>
</dbReference>
<keyword evidence="3 4" id="KW-0819">tRNA processing</keyword>
<evidence type="ECO:0000256" key="4">
    <source>
        <dbReference type="HAMAP-Rule" id="MF_00168"/>
    </source>
</evidence>
<feature type="region of interest" description="RNA binding; important for wobble base 34 recognition" evidence="4">
    <location>
        <begin position="276"/>
        <end position="280"/>
    </location>
</feature>
<keyword evidence="4" id="KW-0862">Zinc</keyword>
<evidence type="ECO:0000256" key="1">
    <source>
        <dbReference type="ARBA" id="ARBA00022676"/>
    </source>
</evidence>
<evidence type="ECO:0000313" key="6">
    <source>
        <dbReference type="EMBL" id="OGE94837.1"/>
    </source>
</evidence>
<dbReference type="GO" id="GO:0008479">
    <property type="term" value="F:tRNA-guanosine(34) queuine transglycosylase activity"/>
    <property type="evidence" value="ECO:0007669"/>
    <property type="project" value="UniProtKB-UniRule"/>
</dbReference>
<dbReference type="UniPathway" id="UPA00392"/>
<accession>A0A1F5PYB7</accession>
<dbReference type="Proteomes" id="UP000177281">
    <property type="component" value="Unassembled WGS sequence"/>
</dbReference>
<dbReference type="NCBIfam" id="TIGR00449">
    <property type="entry name" value="tgt_general"/>
    <property type="match status" value="1"/>
</dbReference>
<dbReference type="GO" id="GO:0046872">
    <property type="term" value="F:metal ion binding"/>
    <property type="evidence" value="ECO:0007669"/>
    <property type="project" value="UniProtKB-KW"/>
</dbReference>
<keyword evidence="4" id="KW-0671">Queuosine biosynthesis</keyword>
<comment type="caution">
    <text evidence="6">The sequence shown here is derived from an EMBL/GenBank/DDBJ whole genome shotgun (WGS) entry which is preliminary data.</text>
</comment>
<feature type="binding site" evidence="4">
    <location>
        <position position="348"/>
    </location>
    <ligand>
        <name>Zn(2+)</name>
        <dbReference type="ChEBI" id="CHEBI:29105"/>
    </ligand>
</feature>